<dbReference type="RefSeq" id="WP_143382140.1">
    <property type="nucleotide sequence ID" value="NZ_CP041637.1"/>
</dbReference>
<keyword evidence="2 11" id="KW-0645">Protease</keyword>
<dbReference type="Pfam" id="PF05572">
    <property type="entry name" value="Peptidase_M43"/>
    <property type="match status" value="1"/>
</dbReference>
<dbReference type="InterPro" id="IPR008754">
    <property type="entry name" value="Peptidase_M43"/>
</dbReference>
<evidence type="ECO:0000256" key="3">
    <source>
        <dbReference type="ARBA" id="ARBA00022723"/>
    </source>
</evidence>
<protein>
    <submittedName>
        <fullName evidence="11">Zinc metalloprotease</fullName>
    </submittedName>
</protein>
<evidence type="ECO:0000256" key="1">
    <source>
        <dbReference type="ARBA" id="ARBA00008721"/>
    </source>
</evidence>
<keyword evidence="12" id="KW-1185">Reference proteome</keyword>
<evidence type="ECO:0000256" key="2">
    <source>
        <dbReference type="ARBA" id="ARBA00022670"/>
    </source>
</evidence>
<keyword evidence="6" id="KW-0862">Zinc</keyword>
<keyword evidence="7 11" id="KW-0482">Metalloprotease</keyword>
<keyword evidence="5" id="KW-0378">Hydrolase</keyword>
<name>A0A516GUN8_9FLAO</name>
<dbReference type="SUPFAM" id="SSF55486">
    <property type="entry name" value="Metalloproteases ('zincins'), catalytic domain"/>
    <property type="match status" value="1"/>
</dbReference>
<sequence length="305" mass="34256">MKNVFLVFMLLILTSSCSSEDNEDSNTSNNNPTIYRIPVVVHVIHFGEAIGEGANISLEQIESQIEVLNEDFRRKSNTNGYNNNTNGADTEIEFYLAEYAPDGTLLTEPGVDRVNGGRSEWPKGNILNPIDTYIKPSTIWNPESYFNIWTVNFGGFSGRNLLGYAQFPSQSGLAGLYEDEGSAETDGIVIGYKYFGSSEKGNFPSLIPPYDLGRTTTHEVGHWLGLRHIWGDGNCLYDDFCLDTPNASGPNYDCESIKISCEEPEMPQNYMDYTNDNCMNIFTNNQKERMITVLKNSPRRKELVQ</sequence>
<dbReference type="GO" id="GO:0046872">
    <property type="term" value="F:metal ion binding"/>
    <property type="evidence" value="ECO:0007669"/>
    <property type="project" value="UniProtKB-KW"/>
</dbReference>
<evidence type="ECO:0000256" key="4">
    <source>
        <dbReference type="ARBA" id="ARBA00022729"/>
    </source>
</evidence>
<evidence type="ECO:0000256" key="5">
    <source>
        <dbReference type="ARBA" id="ARBA00022801"/>
    </source>
</evidence>
<dbReference type="GO" id="GO:0008237">
    <property type="term" value="F:metallopeptidase activity"/>
    <property type="evidence" value="ECO:0007669"/>
    <property type="project" value="UniProtKB-KW"/>
</dbReference>
<dbReference type="PANTHER" id="PTHR47466:SF1">
    <property type="entry name" value="METALLOPROTEASE MEP1 (AFU_ORTHOLOGUE AFUA_1G07730)-RELATED"/>
    <property type="match status" value="1"/>
</dbReference>
<evidence type="ECO:0000256" key="7">
    <source>
        <dbReference type="ARBA" id="ARBA00023049"/>
    </source>
</evidence>
<dbReference type="KEGG" id="fop:FNB79_15045"/>
<accession>A0A516GUN8</accession>
<dbReference type="InterPro" id="IPR024079">
    <property type="entry name" value="MetalloPept_cat_dom_sf"/>
</dbReference>
<keyword evidence="8" id="KW-1015">Disulfide bond</keyword>
<feature type="domain" description="Peptidase M43 pregnancy-associated plasma-A" evidence="10">
    <location>
        <begin position="138"/>
        <end position="294"/>
    </location>
</feature>
<feature type="signal peptide" evidence="9">
    <location>
        <begin position="1"/>
        <end position="19"/>
    </location>
</feature>
<reference evidence="11 12" key="1">
    <citation type="submission" date="2019-07" db="EMBL/GenBank/DDBJ databases">
        <title>Genome sequencing for Formosa sp. PS13.</title>
        <authorList>
            <person name="Park S.-J."/>
        </authorList>
    </citation>
    <scope>NUCLEOTIDE SEQUENCE [LARGE SCALE GENOMIC DNA]</scope>
    <source>
        <strain evidence="11 12">PS13</strain>
    </source>
</reference>
<gene>
    <name evidence="11" type="ORF">FNB79_15045</name>
</gene>
<keyword evidence="4 9" id="KW-0732">Signal</keyword>
<dbReference type="GO" id="GO:0006508">
    <property type="term" value="P:proteolysis"/>
    <property type="evidence" value="ECO:0007669"/>
    <property type="project" value="UniProtKB-KW"/>
</dbReference>
<dbReference type="AlphaFoldDB" id="A0A516GUN8"/>
<comment type="similarity">
    <text evidence="1">Belongs to the peptidase M43B family.</text>
</comment>
<evidence type="ECO:0000256" key="9">
    <source>
        <dbReference type="SAM" id="SignalP"/>
    </source>
</evidence>
<evidence type="ECO:0000256" key="6">
    <source>
        <dbReference type="ARBA" id="ARBA00022833"/>
    </source>
</evidence>
<dbReference type="Gene3D" id="3.40.390.10">
    <property type="entry name" value="Collagenase (Catalytic Domain)"/>
    <property type="match status" value="1"/>
</dbReference>
<dbReference type="Proteomes" id="UP000319209">
    <property type="component" value="Chromosome"/>
</dbReference>
<keyword evidence="3" id="KW-0479">Metal-binding</keyword>
<evidence type="ECO:0000256" key="8">
    <source>
        <dbReference type="ARBA" id="ARBA00023157"/>
    </source>
</evidence>
<proteinExistence type="inferred from homology"/>
<dbReference type="EMBL" id="CP041637">
    <property type="protein sequence ID" value="QDO95232.1"/>
    <property type="molecule type" value="Genomic_DNA"/>
</dbReference>
<evidence type="ECO:0000259" key="10">
    <source>
        <dbReference type="Pfam" id="PF05572"/>
    </source>
</evidence>
<feature type="chain" id="PRO_5022026624" evidence="9">
    <location>
        <begin position="20"/>
        <end position="305"/>
    </location>
</feature>
<dbReference type="OrthoDB" id="6278496at2"/>
<dbReference type="PROSITE" id="PS51257">
    <property type="entry name" value="PROKAR_LIPOPROTEIN"/>
    <property type="match status" value="1"/>
</dbReference>
<dbReference type="PANTHER" id="PTHR47466">
    <property type="match status" value="1"/>
</dbReference>
<evidence type="ECO:0000313" key="12">
    <source>
        <dbReference type="Proteomes" id="UP000319209"/>
    </source>
</evidence>
<dbReference type="CDD" id="cd04275">
    <property type="entry name" value="ZnMc_pappalysin_like"/>
    <property type="match status" value="1"/>
</dbReference>
<organism evidence="11 12">
    <name type="scientific">Formosa sediminum</name>
    <dbReference type="NCBI Taxonomy" id="2594004"/>
    <lineage>
        <taxon>Bacteria</taxon>
        <taxon>Pseudomonadati</taxon>
        <taxon>Bacteroidota</taxon>
        <taxon>Flavobacteriia</taxon>
        <taxon>Flavobacteriales</taxon>
        <taxon>Flavobacteriaceae</taxon>
        <taxon>Formosa</taxon>
    </lineage>
</organism>
<evidence type="ECO:0000313" key="11">
    <source>
        <dbReference type="EMBL" id="QDO95232.1"/>
    </source>
</evidence>